<organism evidence="1 2">
    <name type="scientific">Roseibium denhamense</name>
    <dbReference type="NCBI Taxonomy" id="76305"/>
    <lineage>
        <taxon>Bacteria</taxon>
        <taxon>Pseudomonadati</taxon>
        <taxon>Pseudomonadota</taxon>
        <taxon>Alphaproteobacteria</taxon>
        <taxon>Hyphomicrobiales</taxon>
        <taxon>Stappiaceae</taxon>
        <taxon>Roseibium</taxon>
    </lineage>
</organism>
<dbReference type="InterPro" id="IPR029063">
    <property type="entry name" value="SAM-dependent_MTases_sf"/>
</dbReference>
<evidence type="ECO:0000313" key="2">
    <source>
        <dbReference type="Proteomes" id="UP001157914"/>
    </source>
</evidence>
<protein>
    <recommendedName>
        <fullName evidence="3">Methyltransferase domain-containing protein</fullName>
    </recommendedName>
</protein>
<dbReference type="EMBL" id="FXTT01000007">
    <property type="protein sequence ID" value="SMP36576.1"/>
    <property type="molecule type" value="Genomic_DNA"/>
</dbReference>
<dbReference type="SUPFAM" id="SSF53335">
    <property type="entry name" value="S-adenosyl-L-methionine-dependent methyltransferases"/>
    <property type="match status" value="1"/>
</dbReference>
<keyword evidence="2" id="KW-1185">Reference proteome</keyword>
<dbReference type="Proteomes" id="UP001157914">
    <property type="component" value="Unassembled WGS sequence"/>
</dbReference>
<sequence length="297" mass="33929">MTGRSSSWKRISGDVPLTQVQKLQYRLNAWVERLLQPIETFPVAVEPYIPVLDIDRLEKSFGEPVLVASPTRALCFDFIQEKLPEFFTPGARILDLGCGYGLYSRHLNAVLDCADYQGVDIQARPTWEDLTKSGATFREATLGEHMIDVNGANCIFTQSVLEHVQFDCSVFGLLKSDEAVEIQHVHFVPAPHSFAEHRYHGFRRFGPKAISRLLDDSSIFDVKIYSMGNDVTREMYWRQKGKVKTYQTRNGRLEYLYEQEKSCVENLGLNKEIIVPKNPREASFYALVFKQHVGSVD</sequence>
<comment type="caution">
    <text evidence="1">The sequence shown here is derived from an EMBL/GenBank/DDBJ whole genome shotgun (WGS) entry which is preliminary data.</text>
</comment>
<name>A0ABY1PLF6_9HYPH</name>
<evidence type="ECO:0000313" key="1">
    <source>
        <dbReference type="EMBL" id="SMP36576.1"/>
    </source>
</evidence>
<dbReference type="Gene3D" id="3.40.50.150">
    <property type="entry name" value="Vaccinia Virus protein VP39"/>
    <property type="match status" value="1"/>
</dbReference>
<dbReference type="RefSeq" id="WP_155192444.1">
    <property type="nucleotide sequence ID" value="NZ_BAAAEA010000005.1"/>
</dbReference>
<proteinExistence type="predicted"/>
<evidence type="ECO:0008006" key="3">
    <source>
        <dbReference type="Google" id="ProtNLM"/>
    </source>
</evidence>
<reference evidence="1 2" key="1">
    <citation type="submission" date="2017-05" db="EMBL/GenBank/DDBJ databases">
        <authorList>
            <person name="Varghese N."/>
            <person name="Submissions S."/>
        </authorList>
    </citation>
    <scope>NUCLEOTIDE SEQUENCE [LARGE SCALE GENOMIC DNA]</scope>
    <source>
        <strain evidence="1 2">DSM 15949</strain>
    </source>
</reference>
<gene>
    <name evidence="1" type="ORF">SAMN06265374_4205</name>
</gene>
<accession>A0ABY1PLF6</accession>